<sequence length="114" mass="12968">MLFKQLHQIGRLGEIPSSKEHIVKALTYGAILALALSNRLLEYLGKKARGRAMPTTRFAEVYRTVSYLLLLELTAHWRQEDIEIFAMLLYEAVDPNLIRGRSSDILLDLRGVGE</sequence>
<dbReference type="AlphaFoldDB" id="A0A328C118"/>
<dbReference type="Proteomes" id="UP000249169">
    <property type="component" value="Unassembled WGS sequence"/>
</dbReference>
<keyword evidence="2" id="KW-1185">Reference proteome</keyword>
<gene>
    <name evidence="1" type="ORF">DL240_18870</name>
</gene>
<protein>
    <submittedName>
        <fullName evidence="1">Uncharacterized protein</fullName>
    </submittedName>
</protein>
<evidence type="ECO:0000313" key="2">
    <source>
        <dbReference type="Proteomes" id="UP000249169"/>
    </source>
</evidence>
<name>A0A328C118_9DELT</name>
<comment type="caution">
    <text evidence="1">The sequence shown here is derived from an EMBL/GenBank/DDBJ whole genome shotgun (WGS) entry which is preliminary data.</text>
</comment>
<evidence type="ECO:0000313" key="1">
    <source>
        <dbReference type="EMBL" id="RAL20093.1"/>
    </source>
</evidence>
<proteinExistence type="predicted"/>
<reference evidence="1 2" key="1">
    <citation type="submission" date="2018-05" db="EMBL/GenBank/DDBJ databases">
        <title>Lujinxingia marina gen. nov. sp. nov., a new facultative anaerobic member of the class Deltaproteobacteria, and proposal of Lujinxingaceae fam. nov.</title>
        <authorList>
            <person name="Li C.-M."/>
        </authorList>
    </citation>
    <scope>NUCLEOTIDE SEQUENCE [LARGE SCALE GENOMIC DNA]</scope>
    <source>
        <strain evidence="1 2">B210</strain>
    </source>
</reference>
<dbReference type="EMBL" id="QHKO01000015">
    <property type="protein sequence ID" value="RAL20093.1"/>
    <property type="molecule type" value="Genomic_DNA"/>
</dbReference>
<organism evidence="1 2">
    <name type="scientific">Lujinxingia litoralis</name>
    <dbReference type="NCBI Taxonomy" id="2211119"/>
    <lineage>
        <taxon>Bacteria</taxon>
        <taxon>Deltaproteobacteria</taxon>
        <taxon>Bradymonadales</taxon>
        <taxon>Lujinxingiaceae</taxon>
        <taxon>Lujinxingia</taxon>
    </lineage>
</organism>
<dbReference type="RefSeq" id="WP_111731451.1">
    <property type="nucleotide sequence ID" value="NZ_QHKO01000015.1"/>
</dbReference>
<accession>A0A328C118</accession>